<evidence type="ECO:0000313" key="14">
    <source>
        <dbReference type="EMBL" id="MDM8563187.1"/>
    </source>
</evidence>
<keyword evidence="8" id="KW-0521">NADP</keyword>
<sequence length="443" mass="47850">MLNPIKVGILGLGTVGGGTVHVLQQNAKEIARRAGRGIIVTHACAKELNNTYSYQTDKIVLTKELSELVNHPELDIIVELLGGTAIAREMTLQAIANGKHVVTANKALIAKHGNEIFAAAQEKGVMVAFEAAVGGGIPIIKAIREGLAANKIKWAAGIINGTSNFILSEMREKKSDFADVLAEAQRLGYAEKDPTFDIEGVDAAHKLTIIASIAFGIPLQFDKVYMEGITNIAPEDVQYANELGYRIKHLGITKRTKKGIELRVHPTFVPNKRLIANVEGVMNAILIESDALGQSLYYGAGAGALPTGSAIIADLVDVTRALTTDSDHRVPHLAFQADALSDLPIVPIEEIEASYYLRLSAQDKLGVLAHVTNILSENAISIEAIIQKEPISGAEHVSIVILTHQVVEKQINKAIQAIENLDGLMEKVIRIRLEMLNTEMLQN</sequence>
<evidence type="ECO:0000256" key="6">
    <source>
        <dbReference type="ARBA" id="ARBA00022605"/>
    </source>
</evidence>
<evidence type="ECO:0000313" key="15">
    <source>
        <dbReference type="Proteomes" id="UP001171945"/>
    </source>
</evidence>
<dbReference type="Gene3D" id="3.40.50.720">
    <property type="entry name" value="NAD(P)-binding Rossmann-like Domain"/>
    <property type="match status" value="1"/>
</dbReference>
<dbReference type="SUPFAM" id="SSF55021">
    <property type="entry name" value="ACT-like"/>
    <property type="match status" value="1"/>
</dbReference>
<dbReference type="PIRSF" id="PIRSF000098">
    <property type="entry name" value="Homoser_dehydrog"/>
    <property type="match status" value="1"/>
</dbReference>
<keyword evidence="10" id="KW-0486">Methionine biosynthesis</keyword>
<comment type="pathway">
    <text evidence="1">Amino-acid biosynthesis; L-threonine biosynthesis; L-threonine from L-aspartate: step 3/5.</text>
</comment>
<dbReference type="EMBL" id="JAUCGM010000497">
    <property type="protein sequence ID" value="MDM8563187.1"/>
    <property type="molecule type" value="Genomic_DNA"/>
</dbReference>
<dbReference type="CDD" id="cd04881">
    <property type="entry name" value="ACT_HSDH-Hom"/>
    <property type="match status" value="1"/>
</dbReference>
<comment type="caution">
    <text evidence="14">The sequence shown here is derived from an EMBL/GenBank/DDBJ whole genome shotgun (WGS) entry which is preliminary data.</text>
</comment>
<evidence type="ECO:0000256" key="9">
    <source>
        <dbReference type="ARBA" id="ARBA00023002"/>
    </source>
</evidence>
<keyword evidence="6" id="KW-0028">Amino-acid biosynthesis</keyword>
<keyword evidence="9 14" id="KW-0560">Oxidoreductase</keyword>
<proteinExistence type="inferred from homology"/>
<comment type="pathway">
    <text evidence="2">Amino-acid biosynthesis; L-methionine biosynthesis via de novo pathway; L-homoserine from L-aspartate: step 3/3.</text>
</comment>
<evidence type="ECO:0000256" key="12">
    <source>
        <dbReference type="RuleBase" id="RU004171"/>
    </source>
</evidence>
<dbReference type="GO" id="GO:0004412">
    <property type="term" value="F:homoserine dehydrogenase activity"/>
    <property type="evidence" value="ECO:0007669"/>
    <property type="project" value="UniProtKB-EC"/>
</dbReference>
<dbReference type="NCBIfam" id="NF004976">
    <property type="entry name" value="PRK06349.1"/>
    <property type="match status" value="1"/>
</dbReference>
<evidence type="ECO:0000256" key="8">
    <source>
        <dbReference type="ARBA" id="ARBA00022857"/>
    </source>
</evidence>
<dbReference type="InterPro" id="IPR045865">
    <property type="entry name" value="ACT-like_dom_sf"/>
</dbReference>
<dbReference type="InterPro" id="IPR005106">
    <property type="entry name" value="Asp/hSer_DH_NAD-bd"/>
</dbReference>
<evidence type="ECO:0000256" key="7">
    <source>
        <dbReference type="ARBA" id="ARBA00022697"/>
    </source>
</evidence>
<dbReference type="PANTHER" id="PTHR43331">
    <property type="entry name" value="HOMOSERINE DEHYDROGENASE"/>
    <property type="match status" value="1"/>
</dbReference>
<organism evidence="14 15">
    <name type="scientific">Candidatus Marithioploca araucensis</name>
    <dbReference type="NCBI Taxonomy" id="70273"/>
    <lineage>
        <taxon>Bacteria</taxon>
        <taxon>Pseudomonadati</taxon>
        <taxon>Pseudomonadota</taxon>
        <taxon>Gammaproteobacteria</taxon>
        <taxon>Thiotrichales</taxon>
        <taxon>Thiotrichaceae</taxon>
        <taxon>Candidatus Marithioploca</taxon>
    </lineage>
</organism>
<gene>
    <name evidence="14" type="ORF">QUF54_07525</name>
</gene>
<dbReference type="SUPFAM" id="SSF51735">
    <property type="entry name" value="NAD(P)-binding Rossmann-fold domains"/>
    <property type="match status" value="1"/>
</dbReference>
<dbReference type="InterPro" id="IPR001342">
    <property type="entry name" value="HDH_cat"/>
</dbReference>
<comment type="similarity">
    <text evidence="3 12">Belongs to the homoserine dehydrogenase family.</text>
</comment>
<dbReference type="InterPro" id="IPR019811">
    <property type="entry name" value="HDH_CS"/>
</dbReference>
<dbReference type="Gene3D" id="3.30.360.10">
    <property type="entry name" value="Dihydrodipicolinate Reductase, domain 2"/>
    <property type="match status" value="1"/>
</dbReference>
<evidence type="ECO:0000256" key="5">
    <source>
        <dbReference type="ARBA" id="ARBA00013376"/>
    </source>
</evidence>
<evidence type="ECO:0000256" key="2">
    <source>
        <dbReference type="ARBA" id="ARBA00005062"/>
    </source>
</evidence>
<keyword evidence="7" id="KW-0791">Threonine biosynthesis</keyword>
<evidence type="ECO:0000256" key="10">
    <source>
        <dbReference type="ARBA" id="ARBA00023167"/>
    </source>
</evidence>
<dbReference type="Pfam" id="PF03447">
    <property type="entry name" value="NAD_binding_3"/>
    <property type="match status" value="1"/>
</dbReference>
<feature type="domain" description="ACT" evidence="13">
    <location>
        <begin position="356"/>
        <end position="434"/>
    </location>
</feature>
<evidence type="ECO:0000259" key="13">
    <source>
        <dbReference type="PROSITE" id="PS51671"/>
    </source>
</evidence>
<dbReference type="EC" id="1.1.1.3" evidence="4"/>
<dbReference type="Pfam" id="PF01842">
    <property type="entry name" value="ACT"/>
    <property type="match status" value="1"/>
</dbReference>
<accession>A0ABT7VUC6</accession>
<dbReference type="PROSITE" id="PS01042">
    <property type="entry name" value="HOMOSER_DHGENASE"/>
    <property type="match status" value="1"/>
</dbReference>
<protein>
    <recommendedName>
        <fullName evidence="5">Homoserine dehydrogenase</fullName>
        <ecNumber evidence="4">1.1.1.3</ecNumber>
    </recommendedName>
</protein>
<dbReference type="InterPro" id="IPR002912">
    <property type="entry name" value="ACT_dom"/>
</dbReference>
<dbReference type="PROSITE" id="PS51671">
    <property type="entry name" value="ACT"/>
    <property type="match status" value="1"/>
</dbReference>
<dbReference type="Proteomes" id="UP001171945">
    <property type="component" value="Unassembled WGS sequence"/>
</dbReference>
<name>A0ABT7VUC6_9GAMM</name>
<dbReference type="SUPFAM" id="SSF55347">
    <property type="entry name" value="Glyceraldehyde-3-phosphate dehydrogenase-like, C-terminal domain"/>
    <property type="match status" value="1"/>
</dbReference>
<evidence type="ECO:0000256" key="1">
    <source>
        <dbReference type="ARBA" id="ARBA00005056"/>
    </source>
</evidence>
<dbReference type="Gene3D" id="3.30.70.260">
    <property type="match status" value="1"/>
</dbReference>
<dbReference type="PANTHER" id="PTHR43331:SF1">
    <property type="entry name" value="HOMOSERINE DEHYDROGENASE"/>
    <property type="match status" value="1"/>
</dbReference>
<reference evidence="14" key="1">
    <citation type="submission" date="2023-06" db="EMBL/GenBank/DDBJ databases">
        <title>Uncultivated large filamentous bacteria from sulfidic sediments reveal new species and different genomic features in energy metabolism and defense.</title>
        <authorList>
            <person name="Fonseca A."/>
        </authorList>
    </citation>
    <scope>NUCLEOTIDE SEQUENCE</scope>
    <source>
        <strain evidence="14">HSG4</strain>
    </source>
</reference>
<keyword evidence="15" id="KW-1185">Reference proteome</keyword>
<dbReference type="InterPro" id="IPR036291">
    <property type="entry name" value="NAD(P)-bd_dom_sf"/>
</dbReference>
<dbReference type="InterPro" id="IPR016204">
    <property type="entry name" value="HDH"/>
</dbReference>
<evidence type="ECO:0000256" key="3">
    <source>
        <dbReference type="ARBA" id="ARBA00006753"/>
    </source>
</evidence>
<evidence type="ECO:0000256" key="11">
    <source>
        <dbReference type="ARBA" id="ARBA00049031"/>
    </source>
</evidence>
<comment type="catalytic activity">
    <reaction evidence="11">
        <text>L-homoserine + NAD(+) = L-aspartate 4-semialdehyde + NADH + H(+)</text>
        <dbReference type="Rhea" id="RHEA:15757"/>
        <dbReference type="ChEBI" id="CHEBI:15378"/>
        <dbReference type="ChEBI" id="CHEBI:57476"/>
        <dbReference type="ChEBI" id="CHEBI:57540"/>
        <dbReference type="ChEBI" id="CHEBI:57945"/>
        <dbReference type="ChEBI" id="CHEBI:537519"/>
        <dbReference type="EC" id="1.1.1.3"/>
    </reaction>
    <physiologicalReaction direction="right-to-left" evidence="11">
        <dbReference type="Rhea" id="RHEA:15759"/>
    </physiologicalReaction>
</comment>
<dbReference type="Pfam" id="PF00742">
    <property type="entry name" value="Homoserine_dh"/>
    <property type="match status" value="1"/>
</dbReference>
<evidence type="ECO:0000256" key="4">
    <source>
        <dbReference type="ARBA" id="ARBA00013213"/>
    </source>
</evidence>